<dbReference type="EMBL" id="BTGU01000019">
    <property type="protein sequence ID" value="GMN44706.1"/>
    <property type="molecule type" value="Genomic_DNA"/>
</dbReference>
<gene>
    <name evidence="2" type="ORF">TIFTF001_013897</name>
</gene>
<dbReference type="Gene3D" id="3.20.80.10">
    <property type="entry name" value="Regulatory factor, effector binding domain"/>
    <property type="match status" value="1"/>
</dbReference>
<reference evidence="2" key="1">
    <citation type="submission" date="2023-07" db="EMBL/GenBank/DDBJ databases">
        <title>draft genome sequence of fig (Ficus carica).</title>
        <authorList>
            <person name="Takahashi T."/>
            <person name="Nishimura K."/>
        </authorList>
    </citation>
    <scope>NUCLEOTIDE SEQUENCE</scope>
</reference>
<comment type="caution">
    <text evidence="2">The sequence shown here is derived from an EMBL/GenBank/DDBJ whole genome shotgun (WGS) entry which is preliminary data.</text>
</comment>
<dbReference type="InterPro" id="IPR011256">
    <property type="entry name" value="Reg_factor_effector_dom_sf"/>
</dbReference>
<organism evidence="2 3">
    <name type="scientific">Ficus carica</name>
    <name type="common">Common fig</name>
    <dbReference type="NCBI Taxonomy" id="3494"/>
    <lineage>
        <taxon>Eukaryota</taxon>
        <taxon>Viridiplantae</taxon>
        <taxon>Streptophyta</taxon>
        <taxon>Embryophyta</taxon>
        <taxon>Tracheophyta</taxon>
        <taxon>Spermatophyta</taxon>
        <taxon>Magnoliopsida</taxon>
        <taxon>eudicotyledons</taxon>
        <taxon>Gunneridae</taxon>
        <taxon>Pentapetalae</taxon>
        <taxon>rosids</taxon>
        <taxon>fabids</taxon>
        <taxon>Rosales</taxon>
        <taxon>Moraceae</taxon>
        <taxon>Ficeae</taxon>
        <taxon>Ficus</taxon>
    </lineage>
</organism>
<comment type="similarity">
    <text evidence="1">Belongs to the HEBP family.</text>
</comment>
<dbReference type="FunFam" id="3.20.80.10:FF:000008">
    <property type="entry name" value="SOUL heme-binding protein"/>
    <property type="match status" value="1"/>
</dbReference>
<dbReference type="InterPro" id="IPR006917">
    <property type="entry name" value="SOUL_heme-bd"/>
</dbReference>
<dbReference type="SUPFAM" id="SSF55136">
    <property type="entry name" value="Probable bacterial effector-binding domain"/>
    <property type="match status" value="1"/>
</dbReference>
<name>A0AA88AQJ6_FICCA</name>
<proteinExistence type="inferred from homology"/>
<evidence type="ECO:0008006" key="4">
    <source>
        <dbReference type="Google" id="ProtNLM"/>
    </source>
</evidence>
<accession>A0AA88AQJ6</accession>
<protein>
    <recommendedName>
        <fullName evidence="4">SOUL heme-binding protein</fullName>
    </recommendedName>
</protein>
<sequence length="512" mass="58776">MATTQLSHQIFRPSAAVCVSIRPRTTELPFPPLKRTLRLSQNSKWAVRLSLVQEQSPPRSTVDVQRLVDFLYDDLPHLFDDQGIDRTAYDEQVMFRDPITKHDSISGYLFNISLLKLLFRPDFFLHWVKQDKCEHVPVHFNLVVGWQEEVFKFKTLKEGHQIIEPLTTILHYRYAIRLDGPYEITTRWTMVMKFMLLPWKPELVFTGTSVMGINSENGKFNSHVDFWDSIKNNEYFSLEGLWDVFKQLRIYKTPDLGTPEYQILKRTANYEVRKYEPFIVVEGSADKLTGSAGFNDVTGYIFGKNSKVEKIPMTTPVFTEASDSELSSVSIQVVLPLDKDMNSLPDPEKDTISLRKVEGGTAAVLKFSGKPTEDVVLEKERVLRSSLLKDGLKPRKGCLLARYNDPGRTRSFVMVCSLCPDSFSFPFYFGREEKETSPVEYGVDVCSFTSKLCQRFVDLLQVPVEQYFLSLREDFGVALKPSRDVIKLEGLSKLKCLSALLALPFSWDLDIY</sequence>
<dbReference type="Pfam" id="PF10184">
    <property type="entry name" value="DUF2358"/>
    <property type="match status" value="2"/>
</dbReference>
<dbReference type="AlphaFoldDB" id="A0AA88AQJ6"/>
<dbReference type="PANTHER" id="PTHR11220:SF50">
    <property type="entry name" value="SOUL HEME-BINDING FAMILY PROTEIN"/>
    <property type="match status" value="1"/>
</dbReference>
<dbReference type="Proteomes" id="UP001187192">
    <property type="component" value="Unassembled WGS sequence"/>
</dbReference>
<dbReference type="Pfam" id="PF04832">
    <property type="entry name" value="SOUL"/>
    <property type="match status" value="1"/>
</dbReference>
<dbReference type="PANTHER" id="PTHR11220">
    <property type="entry name" value="HEME-BINDING PROTEIN-RELATED"/>
    <property type="match status" value="1"/>
</dbReference>
<evidence type="ECO:0000313" key="2">
    <source>
        <dbReference type="EMBL" id="GMN44706.1"/>
    </source>
</evidence>
<evidence type="ECO:0000313" key="3">
    <source>
        <dbReference type="Proteomes" id="UP001187192"/>
    </source>
</evidence>
<dbReference type="InterPro" id="IPR018790">
    <property type="entry name" value="DUF2358"/>
</dbReference>
<keyword evidence="3" id="KW-1185">Reference proteome</keyword>
<evidence type="ECO:0000256" key="1">
    <source>
        <dbReference type="ARBA" id="ARBA00009817"/>
    </source>
</evidence>